<dbReference type="Proteomes" id="UP000603904">
    <property type="component" value="Unassembled WGS sequence"/>
</dbReference>
<gene>
    <name evidence="2" type="ORF">Mco01_73670</name>
</gene>
<organism evidence="2 3">
    <name type="scientific">Microbispora corallina</name>
    <dbReference type="NCBI Taxonomy" id="83302"/>
    <lineage>
        <taxon>Bacteria</taxon>
        <taxon>Bacillati</taxon>
        <taxon>Actinomycetota</taxon>
        <taxon>Actinomycetes</taxon>
        <taxon>Streptosporangiales</taxon>
        <taxon>Streptosporangiaceae</taxon>
        <taxon>Microbispora</taxon>
    </lineage>
</organism>
<dbReference type="Pfam" id="PF00296">
    <property type="entry name" value="Bac_luciferase"/>
    <property type="match status" value="1"/>
</dbReference>
<sequence length="297" mass="32882">MSGIERMDLGTFGIYTFDFEHQPAVRMRESVQELEELGWRALWIPEVFGREALTHAGYLLSCTERMHIANGIAPIWSRGASWTYAAALLLADAYPGRHVLGLGFGGVPRPGVKPLAAMTAYLDEMDALKTANPLPKVPMRRVLAAYGPKMLHLARDRAVGAQTYHVNVAHTAQAREILGPEAFLAVEHPVLFETDPESARAIAREHLHLYLNTPYNIAKFRRLGYAEEEIAGGGSDRLVDDFVFWGDLDTVVRKLRAHLDAGADHVAVQVIGIDPGESAMPYWRQLASALLPRHASR</sequence>
<keyword evidence="3" id="KW-1185">Reference proteome</keyword>
<protein>
    <submittedName>
        <fullName evidence="2">LLM class F420-dependent oxidoreductase</fullName>
    </submittedName>
</protein>
<dbReference type="SUPFAM" id="SSF51679">
    <property type="entry name" value="Bacterial luciferase-like"/>
    <property type="match status" value="1"/>
</dbReference>
<proteinExistence type="predicted"/>
<evidence type="ECO:0000313" key="3">
    <source>
        <dbReference type="Proteomes" id="UP000603904"/>
    </source>
</evidence>
<dbReference type="PANTHER" id="PTHR43244:SF2">
    <property type="entry name" value="CONSERVED HYPOTHETICAL ALANINE AND PROLINE-RICH PROTEIN"/>
    <property type="match status" value="1"/>
</dbReference>
<evidence type="ECO:0000259" key="1">
    <source>
        <dbReference type="Pfam" id="PF00296"/>
    </source>
</evidence>
<dbReference type="Gene3D" id="3.20.20.30">
    <property type="entry name" value="Luciferase-like domain"/>
    <property type="match status" value="1"/>
</dbReference>
<dbReference type="InterPro" id="IPR036661">
    <property type="entry name" value="Luciferase-like_sf"/>
</dbReference>
<evidence type="ECO:0000313" key="2">
    <source>
        <dbReference type="EMBL" id="GIH44367.1"/>
    </source>
</evidence>
<dbReference type="PANTHER" id="PTHR43244">
    <property type="match status" value="1"/>
</dbReference>
<comment type="caution">
    <text evidence="2">The sequence shown here is derived from an EMBL/GenBank/DDBJ whole genome shotgun (WGS) entry which is preliminary data.</text>
</comment>
<dbReference type="EMBL" id="BOOC01000057">
    <property type="protein sequence ID" value="GIH44367.1"/>
    <property type="molecule type" value="Genomic_DNA"/>
</dbReference>
<name>A0ABQ4GBC3_9ACTN</name>
<reference evidence="2 3" key="1">
    <citation type="submission" date="2021-01" db="EMBL/GenBank/DDBJ databases">
        <title>Whole genome shotgun sequence of Microbispora corallina NBRC 16416.</title>
        <authorList>
            <person name="Komaki H."/>
            <person name="Tamura T."/>
        </authorList>
    </citation>
    <scope>NUCLEOTIDE SEQUENCE [LARGE SCALE GENOMIC DNA]</scope>
    <source>
        <strain evidence="2 3">NBRC 16416</strain>
    </source>
</reference>
<feature type="domain" description="Luciferase-like" evidence="1">
    <location>
        <begin position="23"/>
        <end position="106"/>
    </location>
</feature>
<dbReference type="RefSeq" id="WP_204061363.1">
    <property type="nucleotide sequence ID" value="NZ_BAAAGP010000013.1"/>
</dbReference>
<dbReference type="InterPro" id="IPR050564">
    <property type="entry name" value="F420-G6PD/mer"/>
</dbReference>
<dbReference type="InterPro" id="IPR011251">
    <property type="entry name" value="Luciferase-like_dom"/>
</dbReference>
<dbReference type="InterPro" id="IPR019922">
    <property type="entry name" value="Lucif-like_OxRdatse_MSMEG_4141"/>
</dbReference>
<dbReference type="NCBIfam" id="TIGR03620">
    <property type="entry name" value="F420_MSMEG_4141"/>
    <property type="match status" value="1"/>
</dbReference>
<accession>A0ABQ4GBC3</accession>